<dbReference type="Proteomes" id="UP000001460">
    <property type="component" value="Unassembled WGS sequence"/>
</dbReference>
<dbReference type="RefSeq" id="XP_002141226.1">
    <property type="nucleotide sequence ID" value="XM_002141190.1"/>
</dbReference>
<accession>B6AF86</accession>
<proteinExistence type="predicted"/>
<reference evidence="1" key="1">
    <citation type="submission" date="2008-06" db="EMBL/GenBank/DDBJ databases">
        <authorList>
            <person name="Lorenzi H."/>
            <person name="Inman J."/>
            <person name="Miller J."/>
            <person name="Schobel S."/>
            <person name="Amedeo P."/>
            <person name="Caler E.V."/>
            <person name="da Silva J."/>
        </authorList>
    </citation>
    <scope>NUCLEOTIDE SEQUENCE [LARGE SCALE GENOMIC DNA]</scope>
    <source>
        <strain evidence="1">RN66</strain>
    </source>
</reference>
<evidence type="ECO:0000313" key="2">
    <source>
        <dbReference type="Proteomes" id="UP000001460"/>
    </source>
</evidence>
<sequence length="124" mass="14485">MDCEIHKEDGKSEEIIEDELVFVDIPEFLCFNILGDATIETSQLIYDDKKDLHHMKLSLNVPNEDAILFHLEGKRIETKGTCMFFKVFEEKDTSEEDKLKISDIDYIGCCKYVSQLYIKRPDEI</sequence>
<dbReference type="VEuPathDB" id="CryptoDB:CMU_032620"/>
<dbReference type="GeneID" id="6996419"/>
<protein>
    <submittedName>
        <fullName evidence="1">Uncharacterized protein</fullName>
    </submittedName>
</protein>
<gene>
    <name evidence="1" type="ORF">CMU_032620</name>
</gene>
<keyword evidence="2" id="KW-1185">Reference proteome</keyword>
<dbReference type="AlphaFoldDB" id="B6AF86"/>
<organism evidence="1 2">
    <name type="scientific">Cryptosporidium muris (strain RN66)</name>
    <dbReference type="NCBI Taxonomy" id="441375"/>
    <lineage>
        <taxon>Eukaryota</taxon>
        <taxon>Sar</taxon>
        <taxon>Alveolata</taxon>
        <taxon>Apicomplexa</taxon>
        <taxon>Conoidasida</taxon>
        <taxon>Coccidia</taxon>
        <taxon>Eucoccidiorida</taxon>
        <taxon>Eimeriorina</taxon>
        <taxon>Cryptosporidiidae</taxon>
        <taxon>Cryptosporidium</taxon>
    </lineage>
</organism>
<evidence type="ECO:0000313" key="1">
    <source>
        <dbReference type="EMBL" id="EEA06877.1"/>
    </source>
</evidence>
<dbReference type="OrthoDB" id="336780at2759"/>
<dbReference type="EMBL" id="DS989731">
    <property type="protein sequence ID" value="EEA06877.1"/>
    <property type="molecule type" value="Genomic_DNA"/>
</dbReference>
<name>B6AF86_CRYMR</name>